<accession>A0A1G1ZGX3</accession>
<sequence length="192" mass="22510">MEKNNRICIRVYFIATEDEERYLKSTNSFFSWKREMSKKLWNDLSQCGLVHQVWQFGTIGYSMCGLQWDVNSKEGENRNEVICKLGKLCQKWPLQYYDPLLEMEARRGVIVEIVAITENTPSLKLNYNGGVEKLLNYDDKENWLGLQLGGDILGFDGKKMFVRLPFHKLTDLEKYCDNHHLKFEVVLDGNKN</sequence>
<name>A0A1G1ZGX3_9BACT</name>
<reference evidence="1 2" key="1">
    <citation type="journal article" date="2016" name="Nat. Commun.">
        <title>Thousands of microbial genomes shed light on interconnected biogeochemical processes in an aquifer system.</title>
        <authorList>
            <person name="Anantharaman K."/>
            <person name="Brown C.T."/>
            <person name="Hug L.A."/>
            <person name="Sharon I."/>
            <person name="Castelle C.J."/>
            <person name="Probst A.J."/>
            <person name="Thomas B.C."/>
            <person name="Singh A."/>
            <person name="Wilkins M.J."/>
            <person name="Karaoz U."/>
            <person name="Brodie E.L."/>
            <person name="Williams K.H."/>
            <person name="Hubbard S.S."/>
            <person name="Banfield J.F."/>
        </authorList>
    </citation>
    <scope>NUCLEOTIDE SEQUENCE [LARGE SCALE GENOMIC DNA]</scope>
</reference>
<protein>
    <submittedName>
        <fullName evidence="1">Uncharacterized protein</fullName>
    </submittedName>
</protein>
<evidence type="ECO:0000313" key="2">
    <source>
        <dbReference type="Proteomes" id="UP000177960"/>
    </source>
</evidence>
<evidence type="ECO:0000313" key="1">
    <source>
        <dbReference type="EMBL" id="OGY63200.1"/>
    </source>
</evidence>
<dbReference type="EMBL" id="MHJG01000025">
    <property type="protein sequence ID" value="OGY63200.1"/>
    <property type="molecule type" value="Genomic_DNA"/>
</dbReference>
<dbReference type="AlphaFoldDB" id="A0A1G1ZGX3"/>
<dbReference type="Proteomes" id="UP000177960">
    <property type="component" value="Unassembled WGS sequence"/>
</dbReference>
<dbReference type="STRING" id="1798404.A3B92_03825"/>
<gene>
    <name evidence="1" type="ORF">A3B92_03825</name>
</gene>
<organism evidence="1 2">
    <name type="scientific">Candidatus Harrisonbacteria bacterium RIFCSPHIGHO2_02_FULL_42_16</name>
    <dbReference type="NCBI Taxonomy" id="1798404"/>
    <lineage>
        <taxon>Bacteria</taxon>
        <taxon>Candidatus Harrisoniibacteriota</taxon>
    </lineage>
</organism>
<comment type="caution">
    <text evidence="1">The sequence shown here is derived from an EMBL/GenBank/DDBJ whole genome shotgun (WGS) entry which is preliminary data.</text>
</comment>
<proteinExistence type="predicted"/>